<evidence type="ECO:0000256" key="4">
    <source>
        <dbReference type="ARBA" id="ARBA00023186"/>
    </source>
</evidence>
<dbReference type="GO" id="GO:0034605">
    <property type="term" value="P:cellular response to heat"/>
    <property type="evidence" value="ECO:0007669"/>
    <property type="project" value="TreeGrafter"/>
</dbReference>
<dbReference type="PANTHER" id="PTHR11638:SF18">
    <property type="entry name" value="HEAT SHOCK PROTEIN 104"/>
    <property type="match status" value="1"/>
</dbReference>
<keyword evidence="11" id="KW-1185">Reference proteome</keyword>
<dbReference type="InterPro" id="IPR018368">
    <property type="entry name" value="ClpA/B_CS1"/>
</dbReference>
<dbReference type="Pfam" id="PF07724">
    <property type="entry name" value="AAA_2"/>
    <property type="match status" value="1"/>
</dbReference>
<evidence type="ECO:0000256" key="7">
    <source>
        <dbReference type="SAM" id="MobiDB-lite"/>
    </source>
</evidence>
<dbReference type="PROSITE" id="PS51903">
    <property type="entry name" value="CLP_R"/>
    <property type="match status" value="1"/>
</dbReference>
<dbReference type="PRINTS" id="PR00300">
    <property type="entry name" value="CLPPROTEASEA"/>
</dbReference>
<dbReference type="InterPro" id="IPR004176">
    <property type="entry name" value="Clp_R_N"/>
</dbReference>
<feature type="chain" id="PRO_5042123571" description="Clp R domain-containing protein" evidence="8">
    <location>
        <begin position="21"/>
        <end position="1106"/>
    </location>
</feature>
<evidence type="ECO:0000256" key="6">
    <source>
        <dbReference type="RuleBase" id="RU004432"/>
    </source>
</evidence>
<feature type="region of interest" description="Disordered" evidence="7">
    <location>
        <begin position="1073"/>
        <end position="1106"/>
    </location>
</feature>
<sequence length="1106" mass="120597">MIFSKSTLLLLVGGMASSQAFQLQNTRMSLPSFNSASIMKQTSFIATSSSKSNKLDVISRSTQRSRRSNKASSTSLSMIFERMSEECIGALVTAQNEAARLGQPTVGTEIMTIGIVDRPENARRSLKNAGITLRKTKRTAEDMFQPEDGEDSKASFGSMFNMNKKARDVELPFTPALKRTLNNAGRIADKMEGSSGSIIKSEHVLLSLLEWENENVNESASKLDKDGYAKGTLAVFMQMDGLGDSFSATEFCRTLVKDLKEAADDDMELVSGAKSSGNTPTLSECGVDLTEAAMNGELDEVFGRDEEIRSSLRTLVRRRKNNPCLMGEPGVGKTAIAEGIAQILAAPKMLEKADEIFEKNEDGEFLDPQRIRRLEVLAKQCPARLKGYRVITLELANLVAGTKYRGEFEERLQSIIDEVTDEAAPPTILFIDEIHTLVGAGSAEGGIDAANILKPALARGKLQVIGATTIAEYRKYIEKDMALERRLQPVMVKEPSVSQTVGILEAIASKYEEHHSVKYTPASLEAAAKLSERYVTDRFLPDKAIDLLDEAGALVHMDHAFDMLTVEAGTEPLVDEHTVARIISEWSNIPIGKLESDETERLMALENELENRVKGQARAVKAVSRAVRRARSGLRDTTRPVASFMFCGPTGVGKTELCKTLAETYFGSEKDMVRIDMSEYMEKHSVSRLTGPPPGYVGYEEGGQLTEAVRRSPHSVVLLDELEKGHSDVLNILLQIMEDGMLTDGKGRTVNFKNTILVMTSNVGSKRILEVANNRGSSPSPAAPSIDPLKPDEVMTRLQKSPKAMAMMMEATTDPEIMRAMQTAMGGSPADLLQLGQANPRVADFLRRLWTVLNETEGDSSLIDQPNGSGNPPAFPSPAPKSGIDALMDNDFLSGISKQFKNMMGENTEEAQSSVENAPIPTPAPIPNNVDVDTYSEMADVVKEELESAMKPELLNRIDEIVIFSPLGASELASVASLLINKTRERAQEERKIDITVAPNLLEKVIVEGGLNAAQFGARPMRRAVQRFFEDTVSDAIIRGFVKEGEKAIVAVEGDGVKITRMSDNQSILLEVDDGSGGIGSARSTPSEVVNGASEQRPALQTAEWN</sequence>
<dbReference type="Gene3D" id="1.10.1780.10">
    <property type="entry name" value="Clp, N-terminal domain"/>
    <property type="match status" value="1"/>
</dbReference>
<protein>
    <recommendedName>
        <fullName evidence="9">Clp R domain-containing protein</fullName>
    </recommendedName>
</protein>
<dbReference type="Pfam" id="PF02861">
    <property type="entry name" value="Clp_N"/>
    <property type="match status" value="1"/>
</dbReference>
<keyword evidence="8" id="KW-0732">Signal</keyword>
<dbReference type="InterPro" id="IPR028299">
    <property type="entry name" value="ClpA/B_CS2"/>
</dbReference>
<dbReference type="FunFam" id="3.40.50.300:FF:000025">
    <property type="entry name" value="ATP-dependent Clp protease subunit"/>
    <property type="match status" value="1"/>
</dbReference>
<organism evidence="10 11">
    <name type="scientific">Chaetoceros tenuissimus</name>
    <dbReference type="NCBI Taxonomy" id="426638"/>
    <lineage>
        <taxon>Eukaryota</taxon>
        <taxon>Sar</taxon>
        <taxon>Stramenopiles</taxon>
        <taxon>Ochrophyta</taxon>
        <taxon>Bacillariophyta</taxon>
        <taxon>Coscinodiscophyceae</taxon>
        <taxon>Chaetocerotophycidae</taxon>
        <taxon>Chaetocerotales</taxon>
        <taxon>Chaetocerotaceae</taxon>
        <taxon>Chaetoceros</taxon>
    </lineage>
</organism>
<feature type="domain" description="Clp R" evidence="9">
    <location>
        <begin position="80"/>
        <end position="242"/>
    </location>
</feature>
<dbReference type="GO" id="GO:0005524">
    <property type="term" value="F:ATP binding"/>
    <property type="evidence" value="ECO:0007669"/>
    <property type="project" value="UniProtKB-KW"/>
</dbReference>
<name>A0AAD3D7H1_9STRA</name>
<comment type="caution">
    <text evidence="10">The sequence shown here is derived from an EMBL/GenBank/DDBJ whole genome shotgun (WGS) entry which is preliminary data.</text>
</comment>
<keyword evidence="2 6" id="KW-0547">Nucleotide-binding</keyword>
<dbReference type="GO" id="GO:0016887">
    <property type="term" value="F:ATP hydrolysis activity"/>
    <property type="evidence" value="ECO:0007669"/>
    <property type="project" value="InterPro"/>
</dbReference>
<dbReference type="SUPFAM" id="SSF52540">
    <property type="entry name" value="P-loop containing nucleoside triphosphate hydrolases"/>
    <property type="match status" value="3"/>
</dbReference>
<evidence type="ECO:0000256" key="1">
    <source>
        <dbReference type="ARBA" id="ARBA00022737"/>
    </source>
</evidence>
<dbReference type="Pfam" id="PF10431">
    <property type="entry name" value="ClpB_D2-small"/>
    <property type="match status" value="1"/>
</dbReference>
<gene>
    <name evidence="10" type="ORF">CTEN210_13895</name>
</gene>
<dbReference type="PROSITE" id="PS00870">
    <property type="entry name" value="CLPAB_1"/>
    <property type="match status" value="1"/>
</dbReference>
<dbReference type="SMART" id="SM01086">
    <property type="entry name" value="ClpB_D2-small"/>
    <property type="match status" value="1"/>
</dbReference>
<evidence type="ECO:0000256" key="8">
    <source>
        <dbReference type="SAM" id="SignalP"/>
    </source>
</evidence>
<dbReference type="InterPro" id="IPR019489">
    <property type="entry name" value="Clp_ATPase_C"/>
</dbReference>
<evidence type="ECO:0000259" key="9">
    <source>
        <dbReference type="PROSITE" id="PS51903"/>
    </source>
</evidence>
<feature type="region of interest" description="Disordered" evidence="7">
    <location>
        <begin position="860"/>
        <end position="881"/>
    </location>
</feature>
<dbReference type="InterPro" id="IPR041546">
    <property type="entry name" value="ClpA/ClpB_AAA_lid"/>
</dbReference>
<dbReference type="EMBL" id="BLLK01000058">
    <property type="protein sequence ID" value="GFH57419.1"/>
    <property type="molecule type" value="Genomic_DNA"/>
</dbReference>
<dbReference type="Pfam" id="PF00004">
    <property type="entry name" value="AAA"/>
    <property type="match status" value="1"/>
</dbReference>
<feature type="region of interest" description="Disordered" evidence="7">
    <location>
        <begin position="55"/>
        <end position="74"/>
    </location>
</feature>
<dbReference type="PROSITE" id="PS00871">
    <property type="entry name" value="CLPAB_2"/>
    <property type="match status" value="1"/>
</dbReference>
<proteinExistence type="inferred from homology"/>
<evidence type="ECO:0000256" key="3">
    <source>
        <dbReference type="ARBA" id="ARBA00022840"/>
    </source>
</evidence>
<evidence type="ECO:0000313" key="11">
    <source>
        <dbReference type="Proteomes" id="UP001054902"/>
    </source>
</evidence>
<dbReference type="PANTHER" id="PTHR11638">
    <property type="entry name" value="ATP-DEPENDENT CLP PROTEASE"/>
    <property type="match status" value="1"/>
</dbReference>
<dbReference type="AlphaFoldDB" id="A0AAD3D7H1"/>
<dbReference type="InterPro" id="IPR027417">
    <property type="entry name" value="P-loop_NTPase"/>
</dbReference>
<dbReference type="SUPFAM" id="SSF81923">
    <property type="entry name" value="Double Clp-N motif"/>
    <property type="match status" value="1"/>
</dbReference>
<dbReference type="SMART" id="SM00382">
    <property type="entry name" value="AAA"/>
    <property type="match status" value="2"/>
</dbReference>
<feature type="signal peptide" evidence="8">
    <location>
        <begin position="1"/>
        <end position="20"/>
    </location>
</feature>
<dbReference type="Proteomes" id="UP001054902">
    <property type="component" value="Unassembled WGS sequence"/>
</dbReference>
<keyword evidence="1 5" id="KW-0677">Repeat</keyword>
<dbReference type="InterPro" id="IPR036628">
    <property type="entry name" value="Clp_N_dom_sf"/>
</dbReference>
<dbReference type="InterPro" id="IPR003593">
    <property type="entry name" value="AAA+_ATPase"/>
</dbReference>
<evidence type="ECO:0000256" key="2">
    <source>
        <dbReference type="ARBA" id="ARBA00022741"/>
    </source>
</evidence>
<dbReference type="InterPro" id="IPR003959">
    <property type="entry name" value="ATPase_AAA_core"/>
</dbReference>
<comment type="similarity">
    <text evidence="6">Belongs to the ClpA/ClpB family.</text>
</comment>
<dbReference type="CDD" id="cd19499">
    <property type="entry name" value="RecA-like_ClpB_Hsp104-like"/>
    <property type="match status" value="1"/>
</dbReference>
<accession>A0AAD3D7H1</accession>
<dbReference type="Pfam" id="PF17871">
    <property type="entry name" value="AAA_lid_9"/>
    <property type="match status" value="1"/>
</dbReference>
<evidence type="ECO:0000256" key="5">
    <source>
        <dbReference type="PROSITE-ProRule" id="PRU01251"/>
    </source>
</evidence>
<dbReference type="Gene3D" id="3.40.50.300">
    <property type="entry name" value="P-loop containing nucleotide triphosphate hydrolases"/>
    <property type="match status" value="2"/>
</dbReference>
<reference evidence="10 11" key="1">
    <citation type="journal article" date="2021" name="Sci. Rep.">
        <title>The genome of the diatom Chaetoceros tenuissimus carries an ancient integrated fragment of an extant virus.</title>
        <authorList>
            <person name="Hongo Y."/>
            <person name="Kimura K."/>
            <person name="Takaki Y."/>
            <person name="Yoshida Y."/>
            <person name="Baba S."/>
            <person name="Kobayashi G."/>
            <person name="Nagasaki K."/>
            <person name="Hano T."/>
            <person name="Tomaru Y."/>
        </authorList>
    </citation>
    <scope>NUCLEOTIDE SEQUENCE [LARGE SCALE GENOMIC DNA]</scope>
    <source>
        <strain evidence="10 11">NIES-3715</strain>
    </source>
</reference>
<dbReference type="CDD" id="cd00009">
    <property type="entry name" value="AAA"/>
    <property type="match status" value="1"/>
</dbReference>
<dbReference type="Gene3D" id="1.10.8.60">
    <property type="match status" value="2"/>
</dbReference>
<evidence type="ECO:0000313" key="10">
    <source>
        <dbReference type="EMBL" id="GFH57419.1"/>
    </source>
</evidence>
<keyword evidence="3 6" id="KW-0067">ATP-binding</keyword>
<dbReference type="InterPro" id="IPR050130">
    <property type="entry name" value="ClpA_ClpB"/>
</dbReference>
<dbReference type="GO" id="GO:0005737">
    <property type="term" value="C:cytoplasm"/>
    <property type="evidence" value="ECO:0007669"/>
    <property type="project" value="TreeGrafter"/>
</dbReference>
<keyword evidence="4 6" id="KW-0143">Chaperone</keyword>
<dbReference type="InterPro" id="IPR001270">
    <property type="entry name" value="ClpA/B"/>
</dbReference>